<reference evidence="2 3" key="1">
    <citation type="journal article" date="2014" name="PLoS Genet.">
        <title>Phylogenetically driven sequencing of extremely halophilic archaea reveals strategies for static and dynamic osmo-response.</title>
        <authorList>
            <person name="Becker E.A."/>
            <person name="Seitzer P.M."/>
            <person name="Tritt A."/>
            <person name="Larsen D."/>
            <person name="Krusor M."/>
            <person name="Yao A.I."/>
            <person name="Wu D."/>
            <person name="Madern D."/>
            <person name="Eisen J.A."/>
            <person name="Darling A.E."/>
            <person name="Facciotti M.T."/>
        </authorList>
    </citation>
    <scope>NUCLEOTIDE SEQUENCE [LARGE SCALE GENOMIC DNA]</scope>
    <source>
        <strain evidence="2 3">JCM 10879</strain>
    </source>
</reference>
<dbReference type="EMBL" id="AOMA01000116">
    <property type="protein sequence ID" value="EMA36317.1"/>
    <property type="molecule type" value="Genomic_DNA"/>
</dbReference>
<dbReference type="eggNOG" id="ENOG502N5F9">
    <property type="taxonomic scope" value="Archaea"/>
</dbReference>
<sequence length="142" mass="15276">MSRRSLSRRRFGATLAALGGAGLAGCMGDEEEGENENDGEPDFDLDEPGDLTIELENENGERVSDGVSVTVESVEEDFRTNIESVDIADGEITTTGLLYEGEYNVIVESTEGEFDTVEESVTIEEDRDETVTAVLEGATGDD</sequence>
<dbReference type="OrthoDB" id="351317at2157"/>
<dbReference type="STRING" id="1227454.C446_11687"/>
<name>M0LRW0_9EURY</name>
<evidence type="ECO:0000313" key="2">
    <source>
        <dbReference type="EMBL" id="EMA36317.1"/>
    </source>
</evidence>
<evidence type="ECO:0000256" key="1">
    <source>
        <dbReference type="SAM" id="MobiDB-lite"/>
    </source>
</evidence>
<feature type="compositionally biased region" description="Acidic residues" evidence="1">
    <location>
        <begin position="28"/>
        <end position="48"/>
    </location>
</feature>
<dbReference type="Proteomes" id="UP000011607">
    <property type="component" value="Unassembled WGS sequence"/>
</dbReference>
<protein>
    <submittedName>
        <fullName evidence="2">Cytochrome c oxidase, subunit II</fullName>
    </submittedName>
</protein>
<dbReference type="PROSITE" id="PS51257">
    <property type="entry name" value="PROKAR_LIPOPROTEIN"/>
    <property type="match status" value="1"/>
</dbReference>
<dbReference type="AlphaFoldDB" id="M0LRW0"/>
<organism evidence="2 3">
    <name type="scientific">Halobiforma nitratireducens JCM 10879</name>
    <dbReference type="NCBI Taxonomy" id="1227454"/>
    <lineage>
        <taxon>Archaea</taxon>
        <taxon>Methanobacteriati</taxon>
        <taxon>Methanobacteriota</taxon>
        <taxon>Stenosarchaea group</taxon>
        <taxon>Halobacteria</taxon>
        <taxon>Halobacteriales</taxon>
        <taxon>Natrialbaceae</taxon>
        <taxon>Halobiforma</taxon>
    </lineage>
</organism>
<comment type="caution">
    <text evidence="2">The sequence shown here is derived from an EMBL/GenBank/DDBJ whole genome shotgun (WGS) entry which is preliminary data.</text>
</comment>
<evidence type="ECO:0000313" key="3">
    <source>
        <dbReference type="Proteomes" id="UP000011607"/>
    </source>
</evidence>
<keyword evidence="3" id="KW-1185">Reference proteome</keyword>
<gene>
    <name evidence="2" type="ORF">C446_11687</name>
</gene>
<proteinExistence type="predicted"/>
<feature type="region of interest" description="Disordered" evidence="1">
    <location>
        <begin position="23"/>
        <end position="48"/>
    </location>
</feature>
<accession>M0LRW0</accession>
<dbReference type="RefSeq" id="WP_006673242.1">
    <property type="nucleotide sequence ID" value="NZ_AOMA01000116.1"/>
</dbReference>